<dbReference type="EMBL" id="FOTC01000008">
    <property type="protein sequence ID" value="SFL55233.1"/>
    <property type="molecule type" value="Genomic_DNA"/>
</dbReference>
<dbReference type="RefSeq" id="WP_089872109.1">
    <property type="nucleotide sequence ID" value="NZ_FOTC01000008.1"/>
</dbReference>
<name>A0A1I4IML2_9EURY</name>
<dbReference type="PANTHER" id="PTHR36836:SF1">
    <property type="entry name" value="COLANIC ACID BIOSYNTHESIS PROTEIN WCAK"/>
    <property type="match status" value="1"/>
</dbReference>
<evidence type="ECO:0000313" key="4">
    <source>
        <dbReference type="EMBL" id="SFL55233.1"/>
    </source>
</evidence>
<evidence type="ECO:0000256" key="1">
    <source>
        <dbReference type="SAM" id="MobiDB-lite"/>
    </source>
</evidence>
<keyword evidence="2" id="KW-0812">Transmembrane</keyword>
<accession>A0A1I4IML2</accession>
<organism evidence="4 5">
    <name type="scientific">Halogranum rubrum</name>
    <dbReference type="NCBI Taxonomy" id="553466"/>
    <lineage>
        <taxon>Archaea</taxon>
        <taxon>Methanobacteriati</taxon>
        <taxon>Methanobacteriota</taxon>
        <taxon>Stenosarchaea group</taxon>
        <taxon>Halobacteria</taxon>
        <taxon>Halobacteriales</taxon>
        <taxon>Haloferacaceae</taxon>
    </lineage>
</organism>
<evidence type="ECO:0000259" key="3">
    <source>
        <dbReference type="Pfam" id="PF04230"/>
    </source>
</evidence>
<dbReference type="PANTHER" id="PTHR36836">
    <property type="entry name" value="COLANIC ACID BIOSYNTHESIS PROTEIN WCAK"/>
    <property type="match status" value="1"/>
</dbReference>
<dbReference type="Proteomes" id="UP000199607">
    <property type="component" value="Unassembled WGS sequence"/>
</dbReference>
<feature type="domain" description="Polysaccharide pyruvyl transferase" evidence="3">
    <location>
        <begin position="42"/>
        <end position="328"/>
    </location>
</feature>
<dbReference type="Pfam" id="PF04230">
    <property type="entry name" value="PS_pyruv_trans"/>
    <property type="match status" value="1"/>
</dbReference>
<protein>
    <submittedName>
        <fullName evidence="4">Polysaccharide pyruvyl transferase family protein WcaK</fullName>
    </submittedName>
</protein>
<gene>
    <name evidence="4" type="ORF">SAMN04487950_4181</name>
</gene>
<dbReference type="AlphaFoldDB" id="A0A1I4IML2"/>
<feature type="region of interest" description="Disordered" evidence="1">
    <location>
        <begin position="362"/>
        <end position="387"/>
    </location>
</feature>
<keyword evidence="5" id="KW-1185">Reference proteome</keyword>
<dbReference type="STRING" id="553466.SAMN04487950_4181"/>
<proteinExistence type="predicted"/>
<keyword evidence="4" id="KW-0808">Transferase</keyword>
<keyword evidence="2" id="KW-1133">Transmembrane helix</keyword>
<dbReference type="InterPro" id="IPR007345">
    <property type="entry name" value="Polysacch_pyruvyl_Trfase"/>
</dbReference>
<sequence>MSDTHLRATASVTTRSAPSDAGLPFPSVAGHVLLIGGYGAGNLGDEAILCGLLSAVPPTVSTLTVVSHDPAATVRDHTPDTPDGVVLRAISPTPSALLTHLRTVDAVVVGGGGIFSRYMGPYAAKLPLFALLVSALGIPLHWTAIGVYDSTPRRVVPLLRLALARSDSLTVRDAASLDTLTRWGVSNARLVDDPATWLSASPTHGRTVLAAAGVDPTRPVLAIAARRVVDSAANDRLFDAYRSVAMAYRARGWQLVYLPFCRHPTETVEQDQRVCVALAARCGGTVLTPSTAPDLLDTVAACDALVATRLHAMLFAHVAETPFVAVAYATKVQSLLDELGHADSGVSLTDVDGETLLAGLDRATASTTAGDGRGHDEYDRDEEVDAP</sequence>
<feature type="transmembrane region" description="Helical" evidence="2">
    <location>
        <begin position="126"/>
        <end position="148"/>
    </location>
</feature>
<keyword evidence="2" id="KW-0472">Membrane</keyword>
<reference evidence="5" key="1">
    <citation type="submission" date="2016-10" db="EMBL/GenBank/DDBJ databases">
        <authorList>
            <person name="Varghese N."/>
            <person name="Submissions S."/>
        </authorList>
    </citation>
    <scope>NUCLEOTIDE SEQUENCE [LARGE SCALE GENOMIC DNA]</scope>
    <source>
        <strain evidence="5">CGMCC 1.7738</strain>
    </source>
</reference>
<evidence type="ECO:0000256" key="2">
    <source>
        <dbReference type="SAM" id="Phobius"/>
    </source>
</evidence>
<evidence type="ECO:0000313" key="5">
    <source>
        <dbReference type="Proteomes" id="UP000199607"/>
    </source>
</evidence>
<dbReference type="GO" id="GO:0016740">
    <property type="term" value="F:transferase activity"/>
    <property type="evidence" value="ECO:0007669"/>
    <property type="project" value="UniProtKB-KW"/>
</dbReference>